<gene>
    <name evidence="1" type="ORF">SAMN05421855_11021</name>
</gene>
<organism evidence="1 2">
    <name type="scientific">Ulvibacter litoralis</name>
    <dbReference type="NCBI Taxonomy" id="227084"/>
    <lineage>
        <taxon>Bacteria</taxon>
        <taxon>Pseudomonadati</taxon>
        <taxon>Bacteroidota</taxon>
        <taxon>Flavobacteriia</taxon>
        <taxon>Flavobacteriales</taxon>
        <taxon>Flavobacteriaceae</taxon>
        <taxon>Ulvibacter</taxon>
    </lineage>
</organism>
<accession>A0A1G7JB89</accession>
<dbReference type="STRING" id="227084.SAMN05421855_11021"/>
<dbReference type="EMBL" id="FNBA01000010">
    <property type="protein sequence ID" value="SDF22237.1"/>
    <property type="molecule type" value="Genomic_DNA"/>
</dbReference>
<dbReference type="Proteomes" id="UP000199321">
    <property type="component" value="Unassembled WGS sequence"/>
</dbReference>
<dbReference type="OrthoDB" id="1144359at2"/>
<keyword evidence="2" id="KW-1185">Reference proteome</keyword>
<evidence type="ECO:0000313" key="1">
    <source>
        <dbReference type="EMBL" id="SDF22237.1"/>
    </source>
</evidence>
<dbReference type="AlphaFoldDB" id="A0A1G7JB89"/>
<sequence>MIRDVLLKDFTLHEVYETKNCTFWFYDVLCWFEAKEEVLFTLEGYVDEMLVRFDKYYNNQPIPFISNRINTYSFNLLDSVKFPEFIMISCFMTICYGDADVLHAKFAKQFWKKPFIILESPKKAVEYLTEALKSPATICK</sequence>
<dbReference type="RefSeq" id="WP_093145406.1">
    <property type="nucleotide sequence ID" value="NZ_BMWO01000013.1"/>
</dbReference>
<proteinExistence type="predicted"/>
<name>A0A1G7JB89_9FLAO</name>
<reference evidence="1 2" key="1">
    <citation type="submission" date="2016-10" db="EMBL/GenBank/DDBJ databases">
        <authorList>
            <person name="de Groot N.N."/>
        </authorList>
    </citation>
    <scope>NUCLEOTIDE SEQUENCE [LARGE SCALE GENOMIC DNA]</scope>
    <source>
        <strain evidence="1 2">DSM 16195</strain>
    </source>
</reference>
<evidence type="ECO:0000313" key="2">
    <source>
        <dbReference type="Proteomes" id="UP000199321"/>
    </source>
</evidence>
<protein>
    <submittedName>
        <fullName evidence="1">Uncharacterized protein</fullName>
    </submittedName>
</protein>